<dbReference type="PROSITE" id="PS50234">
    <property type="entry name" value="VWFA"/>
    <property type="match status" value="2"/>
</dbReference>
<dbReference type="InterPro" id="IPR050525">
    <property type="entry name" value="ECM_Assembly_Org"/>
</dbReference>
<dbReference type="SMART" id="SM00327">
    <property type="entry name" value="VWA"/>
    <property type="match status" value="2"/>
</dbReference>
<reference evidence="9" key="4">
    <citation type="submission" date="2025-09" db="UniProtKB">
        <authorList>
            <consortium name="Ensembl"/>
        </authorList>
    </citation>
    <scope>IDENTIFICATION</scope>
</reference>
<proteinExistence type="predicted"/>
<reference evidence="10" key="1">
    <citation type="submission" date="2013-03" db="EMBL/GenBank/DDBJ databases">
        <authorList>
            <person name="Jeffery W."/>
            <person name="Warren W."/>
            <person name="Wilson R.K."/>
        </authorList>
    </citation>
    <scope>NUCLEOTIDE SEQUENCE</scope>
    <source>
        <strain evidence="10">female</strain>
    </source>
</reference>
<dbReference type="AlphaFoldDB" id="A0A3B1K0F4"/>
<protein>
    <recommendedName>
        <fullName evidence="8">VWFA domain-containing protein</fullName>
    </recommendedName>
</protein>
<keyword evidence="7" id="KW-0176">Collagen</keyword>
<comment type="subcellular location">
    <subcellularLocation>
        <location evidence="1">Secreted</location>
        <location evidence="1">Extracellular space</location>
        <location evidence="1">Extracellular matrix</location>
    </subcellularLocation>
</comment>
<evidence type="ECO:0000313" key="9">
    <source>
        <dbReference type="Ensembl" id="ENSAMXP00000047998.1"/>
    </source>
</evidence>
<dbReference type="Gene3D" id="3.40.50.410">
    <property type="entry name" value="von Willebrand factor, type A domain"/>
    <property type="match status" value="2"/>
</dbReference>
<accession>A0A3B1K0F4</accession>
<dbReference type="Proteomes" id="UP000018467">
    <property type="component" value="Unassembled WGS sequence"/>
</dbReference>
<evidence type="ECO:0000256" key="3">
    <source>
        <dbReference type="ARBA" id="ARBA00022530"/>
    </source>
</evidence>
<dbReference type="GO" id="GO:0007155">
    <property type="term" value="P:cell adhesion"/>
    <property type="evidence" value="ECO:0007669"/>
    <property type="project" value="UniProtKB-KW"/>
</dbReference>
<dbReference type="PANTHER" id="PTHR24020:SF13">
    <property type="entry name" value="COLLAGEN ALPHA-3(VI) CHAIN"/>
    <property type="match status" value="1"/>
</dbReference>
<dbReference type="PANTHER" id="PTHR24020">
    <property type="entry name" value="COLLAGEN ALPHA"/>
    <property type="match status" value="1"/>
</dbReference>
<dbReference type="InterPro" id="IPR002035">
    <property type="entry name" value="VWF_A"/>
</dbReference>
<dbReference type="Pfam" id="PF00092">
    <property type="entry name" value="VWA"/>
    <property type="match status" value="2"/>
</dbReference>
<dbReference type="Ensembl" id="ENSAMXT00000042507.1">
    <property type="protein sequence ID" value="ENSAMXP00000047998.1"/>
    <property type="gene ID" value="ENSAMXG00000038176.1"/>
</dbReference>
<dbReference type="Bgee" id="ENSAMXG00000038176">
    <property type="expression patterns" value="Expressed in muscle tissue and 14 other cell types or tissues"/>
</dbReference>
<dbReference type="SUPFAM" id="SSF53300">
    <property type="entry name" value="vWA-like"/>
    <property type="match status" value="2"/>
</dbReference>
<evidence type="ECO:0000313" key="10">
    <source>
        <dbReference type="Proteomes" id="UP000018467"/>
    </source>
</evidence>
<keyword evidence="5" id="KW-0677">Repeat</keyword>
<dbReference type="GO" id="GO:0005581">
    <property type="term" value="C:collagen trimer"/>
    <property type="evidence" value="ECO:0007669"/>
    <property type="project" value="UniProtKB-KW"/>
</dbReference>
<evidence type="ECO:0000259" key="8">
    <source>
        <dbReference type="PROSITE" id="PS50234"/>
    </source>
</evidence>
<keyword evidence="3" id="KW-0272">Extracellular matrix</keyword>
<keyword evidence="2" id="KW-0964">Secreted</keyword>
<feature type="domain" description="VWFA" evidence="8">
    <location>
        <begin position="222"/>
        <end position="407"/>
    </location>
</feature>
<evidence type="ECO:0000256" key="7">
    <source>
        <dbReference type="ARBA" id="ARBA00023119"/>
    </source>
</evidence>
<evidence type="ECO:0000256" key="5">
    <source>
        <dbReference type="ARBA" id="ARBA00022737"/>
    </source>
</evidence>
<dbReference type="GeneTree" id="ENSGT00940000156462"/>
<organism evidence="9 10">
    <name type="scientific">Astyanax mexicanus</name>
    <name type="common">Blind cave fish</name>
    <name type="synonym">Astyanax fasciatus mexicanus</name>
    <dbReference type="NCBI Taxonomy" id="7994"/>
    <lineage>
        <taxon>Eukaryota</taxon>
        <taxon>Metazoa</taxon>
        <taxon>Chordata</taxon>
        <taxon>Craniata</taxon>
        <taxon>Vertebrata</taxon>
        <taxon>Euteleostomi</taxon>
        <taxon>Actinopterygii</taxon>
        <taxon>Neopterygii</taxon>
        <taxon>Teleostei</taxon>
        <taxon>Ostariophysi</taxon>
        <taxon>Characiformes</taxon>
        <taxon>Characoidei</taxon>
        <taxon>Acestrorhamphidae</taxon>
        <taxon>Acestrorhamphinae</taxon>
        <taxon>Astyanax</taxon>
    </lineage>
</organism>
<keyword evidence="4" id="KW-0732">Signal</keyword>
<dbReference type="GO" id="GO:0005615">
    <property type="term" value="C:extracellular space"/>
    <property type="evidence" value="ECO:0007669"/>
    <property type="project" value="TreeGrafter"/>
</dbReference>
<dbReference type="PRINTS" id="PR00453">
    <property type="entry name" value="VWFADOMAIN"/>
</dbReference>
<reference evidence="10" key="2">
    <citation type="journal article" date="2014" name="Nat. Commun.">
        <title>The cavefish genome reveals candidate genes for eye loss.</title>
        <authorList>
            <person name="McGaugh S.E."/>
            <person name="Gross J.B."/>
            <person name="Aken B."/>
            <person name="Blin M."/>
            <person name="Borowsky R."/>
            <person name="Chalopin D."/>
            <person name="Hinaux H."/>
            <person name="Jeffery W.R."/>
            <person name="Keene A."/>
            <person name="Ma L."/>
            <person name="Minx P."/>
            <person name="Murphy D."/>
            <person name="O'Quin K.E."/>
            <person name="Retaux S."/>
            <person name="Rohner N."/>
            <person name="Searle S.M."/>
            <person name="Stahl B.A."/>
            <person name="Tabin C."/>
            <person name="Volff J.N."/>
            <person name="Yoshizawa M."/>
            <person name="Warren W.C."/>
        </authorList>
    </citation>
    <scope>NUCLEOTIDE SEQUENCE [LARGE SCALE GENOMIC DNA]</scope>
    <source>
        <strain evidence="10">female</strain>
    </source>
</reference>
<evidence type="ECO:0000256" key="1">
    <source>
        <dbReference type="ARBA" id="ARBA00004498"/>
    </source>
</evidence>
<name>A0A3B1K0F4_ASTMX</name>
<evidence type="ECO:0000256" key="2">
    <source>
        <dbReference type="ARBA" id="ARBA00022525"/>
    </source>
</evidence>
<reference evidence="9" key="3">
    <citation type="submission" date="2025-08" db="UniProtKB">
        <authorList>
            <consortium name="Ensembl"/>
        </authorList>
    </citation>
    <scope>IDENTIFICATION</scope>
</reference>
<dbReference type="InterPro" id="IPR036465">
    <property type="entry name" value="vWFA_dom_sf"/>
</dbReference>
<keyword evidence="10" id="KW-1185">Reference proteome</keyword>
<evidence type="ECO:0000256" key="4">
    <source>
        <dbReference type="ARBA" id="ARBA00022729"/>
    </source>
</evidence>
<evidence type="ECO:0000256" key="6">
    <source>
        <dbReference type="ARBA" id="ARBA00022889"/>
    </source>
</evidence>
<sequence>KHLTSFIPYLSVLGPPQGLPYLCQHCCIWLTLHFYDCGPKKDVVFVIDGSDGVGREFPIIQEFVRRVVENLNVGENQIRIGVVQYGDTARPDIYLNSHNTKEGALNLVAREVLDPSRGGRRPEGVPQFLVVISGGRASDNVKTQADALKRSGIVPFSIGTRDVDQQELQVISYVPNYAYTVDDLPGLYTVSETLLNTLTEFINYNICATNISICQRLKSAKDVVFLIDGTTAMRSDFPAIRDMIQRVVEKLDIGLDKVRVAVVQYSEDPKLEFLLNEHSTKEEVRQAVRRIRSKGGRVLNTGQALNYVTKNIYQRSAGSRIEERVPQFLILVTGGKSNDDVADPASQLKLNLVAPLAVGSGSADSEELKLISLAPEQSTAILQMILNKHDSETKHQPLIQLSIQANTPNPYCGVQLALSL</sequence>
<dbReference type="FunFam" id="3.40.50.410:FF:000003">
    <property type="entry name" value="Collagen type VI alpha 3 chain"/>
    <property type="match status" value="1"/>
</dbReference>
<keyword evidence="6" id="KW-0130">Cell adhesion</keyword>
<feature type="domain" description="VWFA" evidence="8">
    <location>
        <begin position="42"/>
        <end position="198"/>
    </location>
</feature>